<dbReference type="Proteomes" id="UP001055879">
    <property type="component" value="Linkage Group LG01"/>
</dbReference>
<reference evidence="2" key="1">
    <citation type="journal article" date="2022" name="Mol. Ecol. Resour.">
        <title>The genomes of chicory, endive, great burdock and yacon provide insights into Asteraceae palaeo-polyploidization history and plant inulin production.</title>
        <authorList>
            <person name="Fan W."/>
            <person name="Wang S."/>
            <person name="Wang H."/>
            <person name="Wang A."/>
            <person name="Jiang F."/>
            <person name="Liu H."/>
            <person name="Zhao H."/>
            <person name="Xu D."/>
            <person name="Zhang Y."/>
        </authorList>
    </citation>
    <scope>NUCLEOTIDE SEQUENCE [LARGE SCALE GENOMIC DNA]</scope>
    <source>
        <strain evidence="2">cv. Niubang</strain>
    </source>
</reference>
<comment type="caution">
    <text evidence="1">The sequence shown here is derived from an EMBL/GenBank/DDBJ whole genome shotgun (WGS) entry which is preliminary data.</text>
</comment>
<sequence>MKGVDQSLIGCEGFMCLEMGKVSWKNYSLLVVVALLYSFAIPTEVYGGFNLEDSSFFKGAQSGVKSRFNLNLARFHFGICCSVSVGDEC</sequence>
<protein>
    <submittedName>
        <fullName evidence="1">Uncharacterized protein</fullName>
    </submittedName>
</protein>
<name>A0ACB9FLW7_ARCLA</name>
<reference evidence="1 2" key="2">
    <citation type="journal article" date="2022" name="Mol. Ecol. Resour.">
        <title>The genomes of chicory, endive, great burdock and yacon provide insights into Asteraceae paleo-polyploidization history and plant inulin production.</title>
        <authorList>
            <person name="Fan W."/>
            <person name="Wang S."/>
            <person name="Wang H."/>
            <person name="Wang A."/>
            <person name="Jiang F."/>
            <person name="Liu H."/>
            <person name="Zhao H."/>
            <person name="Xu D."/>
            <person name="Zhang Y."/>
        </authorList>
    </citation>
    <scope>NUCLEOTIDE SEQUENCE [LARGE SCALE GENOMIC DNA]</scope>
    <source>
        <strain evidence="2">cv. Niubang</strain>
    </source>
</reference>
<accession>A0ACB9FLW7</accession>
<gene>
    <name evidence="1" type="ORF">L6452_03528</name>
</gene>
<dbReference type="EMBL" id="CM042047">
    <property type="protein sequence ID" value="KAI3772344.1"/>
    <property type="molecule type" value="Genomic_DNA"/>
</dbReference>
<organism evidence="1 2">
    <name type="scientific">Arctium lappa</name>
    <name type="common">Greater burdock</name>
    <name type="synonym">Lappa major</name>
    <dbReference type="NCBI Taxonomy" id="4217"/>
    <lineage>
        <taxon>Eukaryota</taxon>
        <taxon>Viridiplantae</taxon>
        <taxon>Streptophyta</taxon>
        <taxon>Embryophyta</taxon>
        <taxon>Tracheophyta</taxon>
        <taxon>Spermatophyta</taxon>
        <taxon>Magnoliopsida</taxon>
        <taxon>eudicotyledons</taxon>
        <taxon>Gunneridae</taxon>
        <taxon>Pentapetalae</taxon>
        <taxon>asterids</taxon>
        <taxon>campanulids</taxon>
        <taxon>Asterales</taxon>
        <taxon>Asteraceae</taxon>
        <taxon>Carduoideae</taxon>
        <taxon>Cardueae</taxon>
        <taxon>Arctiinae</taxon>
        <taxon>Arctium</taxon>
    </lineage>
</organism>
<keyword evidence="2" id="KW-1185">Reference proteome</keyword>
<evidence type="ECO:0000313" key="1">
    <source>
        <dbReference type="EMBL" id="KAI3772344.1"/>
    </source>
</evidence>
<proteinExistence type="predicted"/>
<evidence type="ECO:0000313" key="2">
    <source>
        <dbReference type="Proteomes" id="UP001055879"/>
    </source>
</evidence>